<evidence type="ECO:0000313" key="3">
    <source>
        <dbReference type="Proteomes" id="UP000054011"/>
    </source>
</evidence>
<feature type="region of interest" description="Disordered" evidence="1">
    <location>
        <begin position="1"/>
        <end position="62"/>
    </location>
</feature>
<proteinExistence type="predicted"/>
<dbReference type="Proteomes" id="UP000054011">
    <property type="component" value="Unassembled WGS sequence"/>
</dbReference>
<dbReference type="STRING" id="936756.ATE80_26025"/>
<evidence type="ECO:0000256" key="1">
    <source>
        <dbReference type="SAM" id="MobiDB-lite"/>
    </source>
</evidence>
<gene>
    <name evidence="2" type="ORF">ATE80_26025</name>
</gene>
<evidence type="ECO:0000313" key="2">
    <source>
        <dbReference type="EMBL" id="KUH35988.1"/>
    </source>
</evidence>
<sequence length="62" mass="6808">MWGPREMRNMDPGTFGGEDGGRRVGAYGLRDGAHENRAAGCGQYEQQDDDKRGYARPHEAPG</sequence>
<feature type="non-terminal residue" evidence="2">
    <location>
        <position position="62"/>
    </location>
</feature>
<dbReference type="EMBL" id="LNSV01000098">
    <property type="protein sequence ID" value="KUH35988.1"/>
    <property type="molecule type" value="Genomic_DNA"/>
</dbReference>
<comment type="caution">
    <text evidence="2">The sequence shown here is derived from an EMBL/GenBank/DDBJ whole genome shotgun (WGS) entry which is preliminary data.</text>
</comment>
<keyword evidence="3" id="KW-1185">Reference proteome</keyword>
<name>A0A124EBZ2_9ACTN</name>
<dbReference type="AlphaFoldDB" id="A0A124EBZ2"/>
<accession>A0A124EBZ2</accession>
<reference evidence="2 3" key="1">
    <citation type="submission" date="2015-11" db="EMBL/GenBank/DDBJ databases">
        <title>Genome-wide analysis reveals the secondary metabolome in Streptomyces kanasensis ZX01.</title>
        <authorList>
            <person name="Zhang G."/>
            <person name="Han L."/>
            <person name="Feng J."/>
            <person name="Zhang X."/>
        </authorList>
    </citation>
    <scope>NUCLEOTIDE SEQUENCE [LARGE SCALE GENOMIC DNA]</scope>
    <source>
        <strain evidence="2 3">ZX01</strain>
    </source>
</reference>
<feature type="compositionally biased region" description="Basic and acidic residues" evidence="1">
    <location>
        <begin position="49"/>
        <end position="62"/>
    </location>
</feature>
<organism evidence="2 3">
    <name type="scientific">Streptomyces kanasensis</name>
    <dbReference type="NCBI Taxonomy" id="936756"/>
    <lineage>
        <taxon>Bacteria</taxon>
        <taxon>Bacillati</taxon>
        <taxon>Actinomycetota</taxon>
        <taxon>Actinomycetes</taxon>
        <taxon>Kitasatosporales</taxon>
        <taxon>Streptomycetaceae</taxon>
        <taxon>Streptomyces</taxon>
    </lineage>
</organism>
<protein>
    <submittedName>
        <fullName evidence="2">Uncharacterized protein</fullName>
    </submittedName>
</protein>